<dbReference type="RefSeq" id="WP_160185635.1">
    <property type="nucleotide sequence ID" value="NZ_CP096031.1"/>
</dbReference>
<dbReference type="Pfam" id="PF00488">
    <property type="entry name" value="MutS_V"/>
    <property type="match status" value="1"/>
</dbReference>
<dbReference type="PIRSF" id="PIRSF005814">
    <property type="entry name" value="MutS_YshD"/>
    <property type="match status" value="1"/>
</dbReference>
<dbReference type="InterPro" id="IPR036187">
    <property type="entry name" value="DNA_mismatch_repair_MutS_sf"/>
</dbReference>
<keyword evidence="4" id="KW-0255">Endonuclease</keyword>
<dbReference type="InterPro" id="IPR027417">
    <property type="entry name" value="P-loop_NTPase"/>
</dbReference>
<dbReference type="AlphaFoldDB" id="A0AAW8YFV5"/>
<comment type="caution">
    <text evidence="12">The sequence shown here is derived from an EMBL/GenBank/DDBJ whole genome shotgun (WGS) entry which is preliminary data.</text>
</comment>
<dbReference type="Proteomes" id="UP001280897">
    <property type="component" value="Unassembled WGS sequence"/>
</dbReference>
<dbReference type="InterPro" id="IPR045076">
    <property type="entry name" value="MutS"/>
</dbReference>
<evidence type="ECO:0000256" key="10">
    <source>
        <dbReference type="SAM" id="MobiDB-lite"/>
    </source>
</evidence>
<dbReference type="InterPro" id="IPR007696">
    <property type="entry name" value="DNA_mismatch_repair_MutS_core"/>
</dbReference>
<dbReference type="Gene3D" id="3.40.50.300">
    <property type="entry name" value="P-loop containing nucleotide triphosphate hydrolases"/>
    <property type="match status" value="1"/>
</dbReference>
<dbReference type="NCBIfam" id="TIGR01069">
    <property type="entry name" value="mutS2"/>
    <property type="match status" value="1"/>
</dbReference>
<keyword evidence="2" id="KW-0699">rRNA-binding</keyword>
<accession>A0AAW8YFV5</accession>
<keyword evidence="7" id="KW-0694">RNA-binding</keyword>
<evidence type="ECO:0000256" key="3">
    <source>
        <dbReference type="ARBA" id="ARBA00022741"/>
    </source>
</evidence>
<keyword evidence="8" id="KW-0238">DNA-binding</keyword>
<dbReference type="GO" id="GO:0045910">
    <property type="term" value="P:negative regulation of DNA recombination"/>
    <property type="evidence" value="ECO:0007669"/>
    <property type="project" value="InterPro"/>
</dbReference>
<protein>
    <submittedName>
        <fullName evidence="12">DNA mismatch repair protein MutS</fullName>
    </submittedName>
</protein>
<keyword evidence="5" id="KW-0378">Hydrolase</keyword>
<evidence type="ECO:0000256" key="6">
    <source>
        <dbReference type="ARBA" id="ARBA00022840"/>
    </source>
</evidence>
<dbReference type="PANTHER" id="PTHR48466">
    <property type="entry name" value="OS10G0509000 PROTEIN-RELATED"/>
    <property type="match status" value="1"/>
</dbReference>
<dbReference type="PANTHER" id="PTHR48466:SF2">
    <property type="entry name" value="OS10G0509000 PROTEIN"/>
    <property type="match status" value="1"/>
</dbReference>
<evidence type="ECO:0000313" key="12">
    <source>
        <dbReference type="EMBL" id="MDV2620731.1"/>
    </source>
</evidence>
<feature type="region of interest" description="Disordered" evidence="10">
    <location>
        <begin position="613"/>
        <end position="636"/>
    </location>
</feature>
<evidence type="ECO:0000256" key="7">
    <source>
        <dbReference type="ARBA" id="ARBA00022884"/>
    </source>
</evidence>
<keyword evidence="3" id="KW-0547">Nucleotide-binding</keyword>
<dbReference type="EMBL" id="JAWJAV010000002">
    <property type="protein sequence ID" value="MDV2620731.1"/>
    <property type="molecule type" value="Genomic_DNA"/>
</dbReference>
<evidence type="ECO:0000256" key="5">
    <source>
        <dbReference type="ARBA" id="ARBA00022801"/>
    </source>
</evidence>
<dbReference type="GO" id="GO:0030983">
    <property type="term" value="F:mismatched DNA binding"/>
    <property type="evidence" value="ECO:0007669"/>
    <property type="project" value="InterPro"/>
</dbReference>
<reference evidence="12" key="2">
    <citation type="submission" date="2023-10" db="EMBL/GenBank/DDBJ databases">
        <authorList>
            <person name="Khurajog B."/>
        </authorList>
    </citation>
    <scope>NUCLEOTIDE SEQUENCE</scope>
    <source>
        <strain evidence="12">BF9</strain>
    </source>
</reference>
<dbReference type="SMART" id="SM00533">
    <property type="entry name" value="MUTSd"/>
    <property type="match status" value="1"/>
</dbReference>
<dbReference type="GO" id="GO:0140664">
    <property type="term" value="F:ATP-dependent DNA damage sensor activity"/>
    <property type="evidence" value="ECO:0007669"/>
    <property type="project" value="InterPro"/>
</dbReference>
<dbReference type="GO" id="GO:0016887">
    <property type="term" value="F:ATP hydrolysis activity"/>
    <property type="evidence" value="ECO:0007669"/>
    <property type="project" value="InterPro"/>
</dbReference>
<evidence type="ECO:0000313" key="13">
    <source>
        <dbReference type="Proteomes" id="UP001280897"/>
    </source>
</evidence>
<dbReference type="GO" id="GO:0004519">
    <property type="term" value="F:endonuclease activity"/>
    <property type="evidence" value="ECO:0007669"/>
    <property type="project" value="UniProtKB-KW"/>
</dbReference>
<dbReference type="InterPro" id="IPR005747">
    <property type="entry name" value="MutS2"/>
</dbReference>
<name>A0AAW8YFV5_PEDAC</name>
<dbReference type="SUPFAM" id="SSF52540">
    <property type="entry name" value="P-loop containing nucleoside triphosphate hydrolases"/>
    <property type="match status" value="1"/>
</dbReference>
<feature type="domain" description="DNA mismatch repair proteins mutS family" evidence="11">
    <location>
        <begin position="406"/>
        <end position="422"/>
    </location>
</feature>
<feature type="coiled-coil region" evidence="9">
    <location>
        <begin position="144"/>
        <end position="171"/>
    </location>
</feature>
<dbReference type="GO" id="GO:0005524">
    <property type="term" value="F:ATP binding"/>
    <property type="evidence" value="ECO:0007669"/>
    <property type="project" value="UniProtKB-KW"/>
</dbReference>
<dbReference type="SUPFAM" id="SSF48334">
    <property type="entry name" value="DNA repair protein MutS, domain III"/>
    <property type="match status" value="1"/>
</dbReference>
<evidence type="ECO:0000256" key="4">
    <source>
        <dbReference type="ARBA" id="ARBA00022759"/>
    </source>
</evidence>
<dbReference type="PROSITE" id="PS00486">
    <property type="entry name" value="DNA_MISMATCH_REPAIR_2"/>
    <property type="match status" value="1"/>
</dbReference>
<dbReference type="SMART" id="SM00534">
    <property type="entry name" value="MUTSac"/>
    <property type="match status" value="1"/>
</dbReference>
<feature type="compositionally biased region" description="Basic and acidic residues" evidence="10">
    <location>
        <begin position="613"/>
        <end position="629"/>
    </location>
</feature>
<organism evidence="12 13">
    <name type="scientific">Pediococcus acidilactici</name>
    <dbReference type="NCBI Taxonomy" id="1254"/>
    <lineage>
        <taxon>Bacteria</taxon>
        <taxon>Bacillati</taxon>
        <taxon>Bacillota</taxon>
        <taxon>Bacilli</taxon>
        <taxon>Lactobacillales</taxon>
        <taxon>Lactobacillaceae</taxon>
        <taxon>Pediococcus</taxon>
        <taxon>Pediococcus acidilactici group</taxon>
    </lineage>
</organism>
<evidence type="ECO:0000259" key="11">
    <source>
        <dbReference type="PROSITE" id="PS00486"/>
    </source>
</evidence>
<keyword evidence="1" id="KW-0540">Nuclease</keyword>
<proteinExistence type="predicted"/>
<gene>
    <name evidence="12" type="ORF">R0G89_03165</name>
</gene>
<evidence type="ECO:0000256" key="1">
    <source>
        <dbReference type="ARBA" id="ARBA00022722"/>
    </source>
</evidence>
<dbReference type="GO" id="GO:0019843">
    <property type="term" value="F:rRNA binding"/>
    <property type="evidence" value="ECO:0007669"/>
    <property type="project" value="UniProtKB-KW"/>
</dbReference>
<dbReference type="InterPro" id="IPR000432">
    <property type="entry name" value="DNA_mismatch_repair_MutS_C"/>
</dbReference>
<evidence type="ECO:0000256" key="8">
    <source>
        <dbReference type="ARBA" id="ARBA00023125"/>
    </source>
</evidence>
<reference evidence="12" key="1">
    <citation type="journal article" date="2023" name="PeerJ">
        <title>Selection and evaluation of lactic acid bacteria from chicken feces in Thailand as potential probiotics.</title>
        <authorList>
            <person name="Khurajog B."/>
            <person name="Disastra Y."/>
            <person name="Lawwyne L.D."/>
            <person name="Sirichokchatchawan W."/>
            <person name="Niyomtham W."/>
            <person name="Yindee J."/>
            <person name="Hampson D.J."/>
            <person name="Prapasarakul N."/>
        </authorList>
    </citation>
    <scope>NUCLEOTIDE SEQUENCE</scope>
    <source>
        <strain evidence="12">BF9</strain>
    </source>
</reference>
<keyword evidence="6" id="KW-0067">ATP-binding</keyword>
<sequence>MFGQSLFKKLQFDRVKRGVIAKAVGDFSKEKLENMPIESNLASIRVKQQETKEARIIIESGQYIPLLGLKQINRLMNKIDKGVILTPAELIEFADFLRSNRMLKKFFEKNRYQTPTLYKYSQALSKFTTTEEHIYQKVDDYEVLDDASRDLRKARRQFKTIKDEIQDKLMKFLRSPKNKPMIQDVLIIEKQGSITVPIKASYKFKVPGTIVDQSSNGQTVYIELDLVAKLNEKRAFQKAVIESESYQILAELTGELSEQRTSILNAIDAVTMFDIIFARAKYSREYGGITPQINQAERINIIQGRHPFLVGAPVPLDFQLGKDYRGLIITGANAGGKTIVMKTVGLLTLMAMAGLQVPAQAGTELAVFDQLFVDIGDEQNIENQLSTFSAHMKNIAKIVQKAGRNTLVLLDELGSGTDPNEGAGLAIAILEDLYQKGALIVATTHYGEIKNFTKKHADFAPAAMKFDRETLTPKYVLQVGEVGDSQALWIAKKMRMPKALIQRADKYITNQAKYATEKIQFPKLAKTDDLSDKAENELRYQKGDQVYLTELKKVGLVYEDHGDDTVAVFVEHGFQNVLRKRTRLKMAANKLYPVDYDLESLFTDFHQRKMRKDLERGSKKAQKQLDKMARARRNKN</sequence>
<keyword evidence="9" id="KW-0175">Coiled coil</keyword>
<dbReference type="FunFam" id="3.40.50.300:FF:000830">
    <property type="entry name" value="Endonuclease MutS2"/>
    <property type="match status" value="1"/>
</dbReference>
<evidence type="ECO:0000256" key="9">
    <source>
        <dbReference type="SAM" id="Coils"/>
    </source>
</evidence>
<evidence type="ECO:0000256" key="2">
    <source>
        <dbReference type="ARBA" id="ARBA00022730"/>
    </source>
</evidence>
<dbReference type="GO" id="GO:0006298">
    <property type="term" value="P:mismatch repair"/>
    <property type="evidence" value="ECO:0007669"/>
    <property type="project" value="InterPro"/>
</dbReference>